<evidence type="ECO:0000256" key="4">
    <source>
        <dbReference type="PROSITE-ProRule" id="PRU00169"/>
    </source>
</evidence>
<dbReference type="SUPFAM" id="SSF52172">
    <property type="entry name" value="CheY-like"/>
    <property type="match status" value="1"/>
</dbReference>
<dbReference type="GO" id="GO:0006355">
    <property type="term" value="P:regulation of DNA-templated transcription"/>
    <property type="evidence" value="ECO:0007669"/>
    <property type="project" value="InterPro"/>
</dbReference>
<evidence type="ECO:0000259" key="5">
    <source>
        <dbReference type="PROSITE" id="PS50045"/>
    </source>
</evidence>
<dbReference type="Pfam" id="PF25601">
    <property type="entry name" value="AAA_lid_14"/>
    <property type="match status" value="1"/>
</dbReference>
<accession>K7YPL2</accession>
<sequence>MDSQKTILLIEDDLDLAELATAYFRQKGIQVLHMEDPLEALKSITSKKLVPDAIITDLNLPLMSGLDFIKAARNEGVALPIILITVSNDVDTAVEAINAGAYDFVVKPLHFPQLLISAQRAFKFNSLNEENENLRQTLDFSKGVNPDGIIGKSDAIRKVVDLARRVAKSASTVSITGESGTGKEVFAKAIHNWSPRAKKPFVAINCSAIPENLLESELFGHAKGSFTGAVEKKVGLFEEADGGTLFLDEIGDLNLSLQAKLLRVLQEREIKRVGENQSRSVDVRVIVATHKDLRQEVAEKRFREDLYFRLNVIPVKLPPLRDRREDILPLAEHFLKKYNAINGTQVQGFKKSAKEFLLTQGWRGNVRELENAIERSVVLSSGAEIDVAAFTLFDEPALQDAFLSTEDKKNAFVFHFGDEVEPLHELEKKYVQFVYERKNRAKELTAKALGIDRKTLYRKLQEIDPQVSV</sequence>
<name>K7YPL2_BDEBC</name>
<evidence type="ECO:0000256" key="2">
    <source>
        <dbReference type="ARBA" id="ARBA00022840"/>
    </source>
</evidence>
<proteinExistence type="predicted"/>
<dbReference type="PROSITE" id="PS50110">
    <property type="entry name" value="RESPONSE_REGULATORY"/>
    <property type="match status" value="1"/>
</dbReference>
<dbReference type="SMART" id="SM00448">
    <property type="entry name" value="REC"/>
    <property type="match status" value="1"/>
</dbReference>
<keyword evidence="1" id="KW-0547">Nucleotide-binding</keyword>
<dbReference type="STRING" id="1069642.Bdt_2106"/>
<dbReference type="PROSITE" id="PS00676">
    <property type="entry name" value="SIGMA54_INTERACT_2"/>
    <property type="match status" value="1"/>
</dbReference>
<dbReference type="Proteomes" id="UP000010074">
    <property type="component" value="Chromosome"/>
</dbReference>
<dbReference type="InterPro" id="IPR011006">
    <property type="entry name" value="CheY-like_superfamily"/>
</dbReference>
<dbReference type="AlphaFoldDB" id="K7YPL2"/>
<dbReference type="OrthoDB" id="5289327at2"/>
<dbReference type="GO" id="GO:0005524">
    <property type="term" value="F:ATP binding"/>
    <property type="evidence" value="ECO:0007669"/>
    <property type="project" value="UniProtKB-KW"/>
</dbReference>
<dbReference type="PROSITE" id="PS50045">
    <property type="entry name" value="SIGMA54_INTERACT_4"/>
    <property type="match status" value="1"/>
</dbReference>
<evidence type="ECO:0000313" key="8">
    <source>
        <dbReference type="Proteomes" id="UP000010074"/>
    </source>
</evidence>
<dbReference type="InterPro" id="IPR027417">
    <property type="entry name" value="P-loop_NTPase"/>
</dbReference>
<dbReference type="EMBL" id="CP002930">
    <property type="protein sequence ID" value="AFY01791.1"/>
    <property type="molecule type" value="Genomic_DNA"/>
</dbReference>
<dbReference type="GO" id="GO:0000160">
    <property type="term" value="P:phosphorelay signal transduction system"/>
    <property type="evidence" value="ECO:0007669"/>
    <property type="project" value="InterPro"/>
</dbReference>
<dbReference type="Pfam" id="PF00158">
    <property type="entry name" value="Sigma54_activat"/>
    <property type="match status" value="1"/>
</dbReference>
<evidence type="ECO:0000313" key="7">
    <source>
        <dbReference type="EMBL" id="AFY01791.1"/>
    </source>
</evidence>
<reference evidence="7 8" key="1">
    <citation type="journal article" date="2012" name="BMC Genomics">
        <title>Genome analysis of a simultaneously predatory and prey-independent, novel Bdellovibrio bacteriovorus from the River Tiber, supports in silico predictions of both ancient and recent lateral gene transfer from diverse bacteria.</title>
        <authorList>
            <person name="Hobley L."/>
            <person name="Lerner T.R."/>
            <person name="Williams L.E."/>
            <person name="Lambert C."/>
            <person name="Till R."/>
            <person name="Milner D.S."/>
            <person name="Basford S.M."/>
            <person name="Capeness M.J."/>
            <person name="Fenton A.K."/>
            <person name="Atterbury R.J."/>
            <person name="Harris M.A."/>
            <person name="Sockett R.E."/>
        </authorList>
    </citation>
    <scope>NUCLEOTIDE SEQUENCE [LARGE SCALE GENOMIC DNA]</scope>
    <source>
        <strain evidence="7 8">Tiberius</strain>
    </source>
</reference>
<keyword evidence="4" id="KW-0597">Phosphoprotein</keyword>
<feature type="domain" description="Sigma-54 factor interaction" evidence="5">
    <location>
        <begin position="149"/>
        <end position="378"/>
    </location>
</feature>
<feature type="domain" description="Response regulatory" evidence="6">
    <location>
        <begin position="6"/>
        <end position="122"/>
    </location>
</feature>
<evidence type="ECO:0000256" key="3">
    <source>
        <dbReference type="ARBA" id="ARBA00023125"/>
    </source>
</evidence>
<dbReference type="InterPro" id="IPR002078">
    <property type="entry name" value="Sigma_54_int"/>
</dbReference>
<dbReference type="CDD" id="cd00009">
    <property type="entry name" value="AAA"/>
    <property type="match status" value="1"/>
</dbReference>
<dbReference type="PATRIC" id="fig|1069642.3.peg.2081"/>
<dbReference type="GO" id="GO:0003677">
    <property type="term" value="F:DNA binding"/>
    <property type="evidence" value="ECO:0007669"/>
    <property type="project" value="UniProtKB-KW"/>
</dbReference>
<dbReference type="Gene3D" id="3.40.50.300">
    <property type="entry name" value="P-loop containing nucleotide triphosphate hydrolases"/>
    <property type="match status" value="1"/>
</dbReference>
<dbReference type="RefSeq" id="WP_015091232.1">
    <property type="nucleotide sequence ID" value="NC_019567.1"/>
</dbReference>
<dbReference type="Gene3D" id="3.40.50.2300">
    <property type="match status" value="1"/>
</dbReference>
<dbReference type="PANTHER" id="PTHR32071:SF117">
    <property type="entry name" value="PTS-DEPENDENT DIHYDROXYACETONE KINASE OPERON REGULATORY PROTEIN-RELATED"/>
    <property type="match status" value="1"/>
</dbReference>
<dbReference type="HOGENOM" id="CLU_000445_0_6_7"/>
<dbReference type="KEGG" id="bbat:Bdt_2106"/>
<keyword evidence="2" id="KW-0067">ATP-binding</keyword>
<dbReference type="Pfam" id="PF00072">
    <property type="entry name" value="Response_reg"/>
    <property type="match status" value="1"/>
</dbReference>
<dbReference type="InterPro" id="IPR003593">
    <property type="entry name" value="AAA+_ATPase"/>
</dbReference>
<dbReference type="InterPro" id="IPR009057">
    <property type="entry name" value="Homeodomain-like_sf"/>
</dbReference>
<protein>
    <submittedName>
        <fullName evidence="7">NtrC family transcriptional regulator</fullName>
    </submittedName>
</protein>
<dbReference type="FunFam" id="3.40.50.300:FF:000006">
    <property type="entry name" value="DNA-binding transcriptional regulator NtrC"/>
    <property type="match status" value="1"/>
</dbReference>
<evidence type="ECO:0000259" key="6">
    <source>
        <dbReference type="PROSITE" id="PS50110"/>
    </source>
</evidence>
<organism evidence="7 8">
    <name type="scientific">Bdellovibrio bacteriovorus str. Tiberius</name>
    <dbReference type="NCBI Taxonomy" id="1069642"/>
    <lineage>
        <taxon>Bacteria</taxon>
        <taxon>Pseudomonadati</taxon>
        <taxon>Bdellovibrionota</taxon>
        <taxon>Bdellovibrionia</taxon>
        <taxon>Bdellovibrionales</taxon>
        <taxon>Pseudobdellovibrionaceae</taxon>
        <taxon>Bdellovibrio</taxon>
    </lineage>
</organism>
<feature type="modified residue" description="4-aspartylphosphate" evidence="4">
    <location>
        <position position="57"/>
    </location>
</feature>
<dbReference type="SUPFAM" id="SSF46689">
    <property type="entry name" value="Homeodomain-like"/>
    <property type="match status" value="1"/>
</dbReference>
<dbReference type="SMART" id="SM00382">
    <property type="entry name" value="AAA"/>
    <property type="match status" value="1"/>
</dbReference>
<dbReference type="PANTHER" id="PTHR32071">
    <property type="entry name" value="TRANSCRIPTIONAL REGULATORY PROTEIN"/>
    <property type="match status" value="1"/>
</dbReference>
<keyword evidence="3" id="KW-0238">DNA-binding</keyword>
<dbReference type="InterPro" id="IPR025943">
    <property type="entry name" value="Sigma_54_int_dom_ATP-bd_2"/>
</dbReference>
<dbReference type="Gene3D" id="1.10.8.60">
    <property type="match status" value="1"/>
</dbReference>
<gene>
    <name evidence="7" type="ORF">Bdt_2106</name>
</gene>
<dbReference type="InterPro" id="IPR058031">
    <property type="entry name" value="AAA_lid_NorR"/>
</dbReference>
<evidence type="ECO:0000256" key="1">
    <source>
        <dbReference type="ARBA" id="ARBA00022741"/>
    </source>
</evidence>
<dbReference type="InterPro" id="IPR001789">
    <property type="entry name" value="Sig_transdc_resp-reg_receiver"/>
</dbReference>
<dbReference type="Gene3D" id="1.10.10.60">
    <property type="entry name" value="Homeodomain-like"/>
    <property type="match status" value="1"/>
</dbReference>
<dbReference type="SUPFAM" id="SSF52540">
    <property type="entry name" value="P-loop containing nucleoside triphosphate hydrolases"/>
    <property type="match status" value="1"/>
</dbReference>